<organism evidence="1">
    <name type="scientific">marine sediment metagenome</name>
    <dbReference type="NCBI Taxonomy" id="412755"/>
    <lineage>
        <taxon>unclassified sequences</taxon>
        <taxon>metagenomes</taxon>
        <taxon>ecological metagenomes</taxon>
    </lineage>
</organism>
<protein>
    <submittedName>
        <fullName evidence="1">Uncharacterized protein</fullName>
    </submittedName>
</protein>
<reference evidence="1" key="1">
    <citation type="journal article" date="2015" name="Nature">
        <title>Complex archaea that bridge the gap between prokaryotes and eukaryotes.</title>
        <authorList>
            <person name="Spang A."/>
            <person name="Saw J.H."/>
            <person name="Jorgensen S.L."/>
            <person name="Zaremba-Niedzwiedzka K."/>
            <person name="Martijn J."/>
            <person name="Lind A.E."/>
            <person name="van Eijk R."/>
            <person name="Schleper C."/>
            <person name="Guy L."/>
            <person name="Ettema T.J."/>
        </authorList>
    </citation>
    <scope>NUCLEOTIDE SEQUENCE</scope>
</reference>
<dbReference type="AlphaFoldDB" id="A0A0F9SZN8"/>
<accession>A0A0F9SZN8</accession>
<dbReference type="EMBL" id="LAZR01000328">
    <property type="protein sequence ID" value="KKN74360.1"/>
    <property type="molecule type" value="Genomic_DNA"/>
</dbReference>
<name>A0A0F9SZN8_9ZZZZ</name>
<evidence type="ECO:0000313" key="1">
    <source>
        <dbReference type="EMBL" id="KKN74360.1"/>
    </source>
</evidence>
<comment type="caution">
    <text evidence="1">The sequence shown here is derived from an EMBL/GenBank/DDBJ whole genome shotgun (WGS) entry which is preliminary data.</text>
</comment>
<proteinExistence type="predicted"/>
<gene>
    <name evidence="1" type="ORF">LCGC14_0391610</name>
</gene>
<sequence length="107" mass="11175">MADLDELRAAEEEARLVLVGAAFDYVGPLPRAVHESALDAYREAIERRVKVEEEAKRAGLIAAHPWMGGAMPLSNADVKLGPAPPGVDATASVDWPSMGTIGGPVGA</sequence>